<proteinExistence type="predicted"/>
<dbReference type="PANTHER" id="PTHR43245">
    <property type="entry name" value="BIFUNCTIONAL POLYMYXIN RESISTANCE PROTEIN ARNA"/>
    <property type="match status" value="1"/>
</dbReference>
<comment type="caution">
    <text evidence="3">The sequence shown here is derived from an EMBL/GenBank/DDBJ whole genome shotgun (WGS) entry which is preliminary data.</text>
</comment>
<dbReference type="CDD" id="cd08946">
    <property type="entry name" value="SDR_e"/>
    <property type="match status" value="1"/>
</dbReference>
<dbReference type="Gene3D" id="3.40.50.720">
    <property type="entry name" value="NAD(P)-binding Rossmann-like Domain"/>
    <property type="match status" value="1"/>
</dbReference>
<dbReference type="PANTHER" id="PTHR43245:SF11">
    <property type="entry name" value="LD23561P"/>
    <property type="match status" value="1"/>
</dbReference>
<name>A0ABR3P1M2_9PEZI</name>
<dbReference type="SUPFAM" id="SSF51735">
    <property type="entry name" value="NAD(P)-binding Rossmann-fold domains"/>
    <property type="match status" value="1"/>
</dbReference>
<sequence>MSDTAITTASGKPNVLIIGGLGYIGRFLAHHIHSNSLASTLRVIDKQLPELAQLAPEHKEACSGPNFMQADASRPQSLSRIFDLPDDAKFDYVFNCGGETRNSQEDEVYKLRSYNLSLNVGREAATRGVKAFVELSTGSVYDAKRDPPRKEGDKIKPTMKQSKWKLAAEEDLSKIPGLPLVVLRLAHVYGPYTGQWMGTQLALARVYQEIAKELKWLWGGDLRTATVHVDDVVRACWAAAEWKAAHPSSRPPTTASETPTSPTSPMSPTSPTSPLSPLKPSTKGPVPGTTVFNIVDKGNTNQGTIASIFADVFGIETGFQGTLINTFARLNLEHVVDDVNDETLDPWAELQEKAGIQAAGSSPLTPFMEKELLRDADLSLDGTMFEKTVGFKYEHERLTKAEVESVIESYKRMNWWP</sequence>
<reference evidence="3 4" key="1">
    <citation type="submission" date="2024-07" db="EMBL/GenBank/DDBJ databases">
        <title>Draft sequence of the Neodothiora populina.</title>
        <authorList>
            <person name="Drown D.D."/>
            <person name="Schuette U.S."/>
            <person name="Buechlein A.B."/>
            <person name="Rusch D.R."/>
            <person name="Winton L.W."/>
            <person name="Adams G.A."/>
        </authorList>
    </citation>
    <scope>NUCLEOTIDE SEQUENCE [LARGE SCALE GENOMIC DNA]</scope>
    <source>
        <strain evidence="3 4">CPC 39397</strain>
    </source>
</reference>
<keyword evidence="4" id="KW-1185">Reference proteome</keyword>
<feature type="region of interest" description="Disordered" evidence="1">
    <location>
        <begin position="244"/>
        <end position="284"/>
    </location>
</feature>
<organism evidence="3 4">
    <name type="scientific">Neodothiora populina</name>
    <dbReference type="NCBI Taxonomy" id="2781224"/>
    <lineage>
        <taxon>Eukaryota</taxon>
        <taxon>Fungi</taxon>
        <taxon>Dikarya</taxon>
        <taxon>Ascomycota</taxon>
        <taxon>Pezizomycotina</taxon>
        <taxon>Dothideomycetes</taxon>
        <taxon>Dothideomycetidae</taxon>
        <taxon>Dothideales</taxon>
        <taxon>Dothioraceae</taxon>
        <taxon>Neodothiora</taxon>
    </lineage>
</organism>
<dbReference type="RefSeq" id="XP_069196368.1">
    <property type="nucleotide sequence ID" value="XM_069340886.1"/>
</dbReference>
<accession>A0ABR3P1M2</accession>
<dbReference type="InterPro" id="IPR001509">
    <property type="entry name" value="Epimerase_deHydtase"/>
</dbReference>
<evidence type="ECO:0000313" key="4">
    <source>
        <dbReference type="Proteomes" id="UP001562354"/>
    </source>
</evidence>
<evidence type="ECO:0000313" key="3">
    <source>
        <dbReference type="EMBL" id="KAL1296686.1"/>
    </source>
</evidence>
<dbReference type="GeneID" id="95973865"/>
<dbReference type="Proteomes" id="UP001562354">
    <property type="component" value="Unassembled WGS sequence"/>
</dbReference>
<dbReference type="EMBL" id="JBFMKM010000018">
    <property type="protein sequence ID" value="KAL1296686.1"/>
    <property type="molecule type" value="Genomic_DNA"/>
</dbReference>
<feature type="domain" description="NAD-dependent epimerase/dehydratase" evidence="2">
    <location>
        <begin position="15"/>
        <end position="245"/>
    </location>
</feature>
<evidence type="ECO:0000256" key="1">
    <source>
        <dbReference type="SAM" id="MobiDB-lite"/>
    </source>
</evidence>
<evidence type="ECO:0000259" key="2">
    <source>
        <dbReference type="Pfam" id="PF01370"/>
    </source>
</evidence>
<protein>
    <recommendedName>
        <fullName evidence="2">NAD-dependent epimerase/dehydratase domain-containing protein</fullName>
    </recommendedName>
</protein>
<dbReference type="InterPro" id="IPR050177">
    <property type="entry name" value="Lipid_A_modif_metabolic_enz"/>
</dbReference>
<dbReference type="Pfam" id="PF01370">
    <property type="entry name" value="Epimerase"/>
    <property type="match status" value="1"/>
</dbReference>
<dbReference type="InterPro" id="IPR036291">
    <property type="entry name" value="NAD(P)-bd_dom_sf"/>
</dbReference>
<gene>
    <name evidence="3" type="ORF">AAFC00_000162</name>
</gene>
<feature type="compositionally biased region" description="Low complexity" evidence="1">
    <location>
        <begin position="244"/>
        <end position="282"/>
    </location>
</feature>